<gene>
    <name evidence="3" type="ORF">EWM64_g7212</name>
</gene>
<evidence type="ECO:0000313" key="3">
    <source>
        <dbReference type="EMBL" id="TFY76801.1"/>
    </source>
</evidence>
<keyword evidence="1" id="KW-1133">Transmembrane helix</keyword>
<comment type="caution">
    <text evidence="3">The sequence shown here is derived from an EMBL/GenBank/DDBJ whole genome shotgun (WGS) entry which is preliminary data.</text>
</comment>
<keyword evidence="1" id="KW-0812">Transmembrane</keyword>
<dbReference type="OrthoDB" id="3266963at2759"/>
<keyword evidence="4" id="KW-1185">Reference proteome</keyword>
<sequence length="327" mass="36872">MAPKGTGKNRTNSFMIIMTAYLMLMNAQNLRFTLFQKILAVWLFANNAAYEIFIIFAWLGLSVSYTTLLDLLRSISKSAQDTVRSKAQFRAFLLIYDNINRMIRAWDPDLGQKDVIQNGTAATFVVLEDCNVEAAFDVKALQDARSEGRRHELTAVGLFKQVDWSNLEAIFSIHCVGMLIEATESLDMHSKFVNQQLKGPLAKHRMREGRITDIHLLVMSDFNEGVTAENAKVLDDLLLCQLGLPKEEVERLLVIVGGDQSTVEKLRTLRKFLDSCPHGYSRYGWVLPLIQLWHMGWADLEHILSTHWGTSHADDLSSLGSANVLLG</sequence>
<dbReference type="Pfam" id="PF20231">
    <property type="entry name" value="DUF6589"/>
    <property type="match status" value="1"/>
</dbReference>
<feature type="transmembrane region" description="Helical" evidence="1">
    <location>
        <begin position="48"/>
        <end position="68"/>
    </location>
</feature>
<reference evidence="3 4" key="1">
    <citation type="submission" date="2019-02" db="EMBL/GenBank/DDBJ databases">
        <title>Genome sequencing of the rare red list fungi Hericium alpestre (H. flagellum).</title>
        <authorList>
            <person name="Buettner E."/>
            <person name="Kellner H."/>
        </authorList>
    </citation>
    <scope>NUCLEOTIDE SEQUENCE [LARGE SCALE GENOMIC DNA]</scope>
    <source>
        <strain evidence="3 4">DSM 108284</strain>
    </source>
</reference>
<organism evidence="3 4">
    <name type="scientific">Hericium alpestre</name>
    <dbReference type="NCBI Taxonomy" id="135208"/>
    <lineage>
        <taxon>Eukaryota</taxon>
        <taxon>Fungi</taxon>
        <taxon>Dikarya</taxon>
        <taxon>Basidiomycota</taxon>
        <taxon>Agaricomycotina</taxon>
        <taxon>Agaricomycetes</taxon>
        <taxon>Russulales</taxon>
        <taxon>Hericiaceae</taxon>
        <taxon>Hericium</taxon>
    </lineage>
</organism>
<keyword evidence="1" id="KW-0472">Membrane</keyword>
<evidence type="ECO:0000313" key="4">
    <source>
        <dbReference type="Proteomes" id="UP000298061"/>
    </source>
</evidence>
<name>A0A4Y9ZSL1_9AGAM</name>
<evidence type="ECO:0000259" key="2">
    <source>
        <dbReference type="Pfam" id="PF20231"/>
    </source>
</evidence>
<feature type="domain" description="DUF6589" evidence="2">
    <location>
        <begin position="149"/>
        <end position="326"/>
    </location>
</feature>
<dbReference type="STRING" id="135208.A0A4Y9ZSL1"/>
<evidence type="ECO:0000256" key="1">
    <source>
        <dbReference type="SAM" id="Phobius"/>
    </source>
</evidence>
<proteinExistence type="predicted"/>
<dbReference type="EMBL" id="SFCI01001089">
    <property type="protein sequence ID" value="TFY76801.1"/>
    <property type="molecule type" value="Genomic_DNA"/>
</dbReference>
<dbReference type="Proteomes" id="UP000298061">
    <property type="component" value="Unassembled WGS sequence"/>
</dbReference>
<feature type="transmembrane region" description="Helical" evidence="1">
    <location>
        <begin position="12"/>
        <end position="28"/>
    </location>
</feature>
<dbReference type="InterPro" id="IPR046496">
    <property type="entry name" value="DUF6589"/>
</dbReference>
<protein>
    <recommendedName>
        <fullName evidence="2">DUF6589 domain-containing protein</fullName>
    </recommendedName>
</protein>
<dbReference type="AlphaFoldDB" id="A0A4Y9ZSL1"/>
<accession>A0A4Y9ZSL1</accession>